<dbReference type="PANTHER" id="PTHR24096:SF353">
    <property type="entry name" value="GH16244P-RELATED"/>
    <property type="match status" value="1"/>
</dbReference>
<reference evidence="3" key="1">
    <citation type="submission" date="2025-08" db="UniProtKB">
        <authorList>
            <consortium name="RefSeq"/>
        </authorList>
    </citation>
    <scope>IDENTIFICATION</scope>
    <source>
        <tissue evidence="3">Whole organism</tissue>
    </source>
</reference>
<dbReference type="SUPFAM" id="SSF56801">
    <property type="entry name" value="Acetyl-CoA synthetase-like"/>
    <property type="match status" value="1"/>
</dbReference>
<dbReference type="Gene3D" id="2.30.38.10">
    <property type="entry name" value="Luciferase, Domain 3"/>
    <property type="match status" value="1"/>
</dbReference>
<dbReference type="RefSeq" id="XP_017872991.1">
    <property type="nucleotide sequence ID" value="XM_018017502.1"/>
</dbReference>
<dbReference type="InterPro" id="IPR045851">
    <property type="entry name" value="AMP-bd_C_sf"/>
</dbReference>
<gene>
    <name evidence="3" type="primary">LOC108620600</name>
</gene>
<sequence>MHWNGYYDNPEATSQILDSDGWVHTGDLGYFNDDNLLHVIDRKKAMLKFQGIHYWPTEIENVIKELPQVRDACVVGIPDDVLGDVAAALVVKSPSGNITQEEIMNHVAKRFVATHKHLHAGVRFIDKLPVNNNGKTMRIAARELYKSLGGTTTKGN</sequence>
<protein>
    <submittedName>
        <fullName evidence="3">Luciferin 4-monooxygenase-like</fullName>
    </submittedName>
</protein>
<dbReference type="Pfam" id="PF13193">
    <property type="entry name" value="AMP-binding_C"/>
    <property type="match status" value="1"/>
</dbReference>
<organism evidence="2 3">
    <name type="scientific">Drosophila arizonae</name>
    <name type="common">Fruit fly</name>
    <dbReference type="NCBI Taxonomy" id="7263"/>
    <lineage>
        <taxon>Eukaryota</taxon>
        <taxon>Metazoa</taxon>
        <taxon>Ecdysozoa</taxon>
        <taxon>Arthropoda</taxon>
        <taxon>Hexapoda</taxon>
        <taxon>Insecta</taxon>
        <taxon>Pterygota</taxon>
        <taxon>Neoptera</taxon>
        <taxon>Endopterygota</taxon>
        <taxon>Diptera</taxon>
        <taxon>Brachycera</taxon>
        <taxon>Muscomorpha</taxon>
        <taxon>Ephydroidea</taxon>
        <taxon>Drosophilidae</taxon>
        <taxon>Drosophila</taxon>
    </lineage>
</organism>
<name>A0ABM1Q0K5_DROAR</name>
<dbReference type="PANTHER" id="PTHR24096">
    <property type="entry name" value="LONG-CHAIN-FATTY-ACID--COA LIGASE"/>
    <property type="match status" value="1"/>
</dbReference>
<dbReference type="GeneID" id="108620600"/>
<keyword evidence="2" id="KW-1185">Reference proteome</keyword>
<feature type="domain" description="AMP-binding enzyme C-terminal" evidence="1">
    <location>
        <begin position="58"/>
        <end position="135"/>
    </location>
</feature>
<dbReference type="InterPro" id="IPR025110">
    <property type="entry name" value="AMP-bd_C"/>
</dbReference>
<evidence type="ECO:0000313" key="2">
    <source>
        <dbReference type="Proteomes" id="UP000694904"/>
    </source>
</evidence>
<proteinExistence type="predicted"/>
<dbReference type="Gene3D" id="3.30.300.30">
    <property type="match status" value="1"/>
</dbReference>
<accession>A0ABM1Q0K5</accession>
<evidence type="ECO:0000313" key="3">
    <source>
        <dbReference type="RefSeq" id="XP_017872991.1"/>
    </source>
</evidence>
<dbReference type="Proteomes" id="UP000694904">
    <property type="component" value="Unplaced"/>
</dbReference>
<evidence type="ECO:0000259" key="1">
    <source>
        <dbReference type="Pfam" id="PF13193"/>
    </source>
</evidence>